<feature type="compositionally biased region" description="Basic and acidic residues" evidence="1">
    <location>
        <begin position="193"/>
        <end position="209"/>
    </location>
</feature>
<sequence>MHFSVTKEVDWEADDEAEDPKSRLWLKKRYRLTLNVSLGASKGKAKAWRNRSGCKCEPKKKKAHHPESNEARDSTMPDNYVCYGCGKVRSAEHHEQYPLKGGKEPIPSLCTGCRHDRKARIADGTAHSISPLQTQIDEWQWCANCGNLRSDEYHERYLSGDPLPPWAEVCGKCMIIEQGKKKTAQLRSYFKGQDMKEQSNSKGDNDGPSRRRSRRYALKPDSSRVKGNFTSLRPSTHFPTRADQPGDSDHGKQRPVMSGTSAAHIVPSSVHKDASKRPHVQTSFRRATCETDESDEDHRSHMKREHQEIGHQPKKGRQPRQAAASHNPDSQVEQVLRRLGELRDHLQPGKENSTPSSTITTAHQPESETPQGQSEPSPLPPKPTVAKPTITISGTYRAPAFEQGHHAADDAEADAELCYSAHASDSDVIDPLRDNPCVSGTVTWAPPAPSSTAARRRRSAGDSDDRDDDDVPRYSGWSPILGKKVWEVDSDEEREIEKKRAELDWERAKPSPSKGV</sequence>
<protein>
    <recommendedName>
        <fullName evidence="4">Stc1 domain-containing protein</fullName>
    </recommendedName>
</protein>
<evidence type="ECO:0008006" key="4">
    <source>
        <dbReference type="Google" id="ProtNLM"/>
    </source>
</evidence>
<feature type="region of interest" description="Disordered" evidence="1">
    <location>
        <begin position="425"/>
        <end position="477"/>
    </location>
</feature>
<evidence type="ECO:0000313" key="3">
    <source>
        <dbReference type="Proteomes" id="UP001303760"/>
    </source>
</evidence>
<proteinExistence type="predicted"/>
<feature type="compositionally biased region" description="Polar residues" evidence="1">
    <location>
        <begin position="228"/>
        <end position="238"/>
    </location>
</feature>
<reference evidence="2" key="2">
    <citation type="submission" date="2023-05" db="EMBL/GenBank/DDBJ databases">
        <authorList>
            <consortium name="Lawrence Berkeley National Laboratory"/>
            <person name="Steindorff A."/>
            <person name="Hensen N."/>
            <person name="Bonometti L."/>
            <person name="Westerberg I."/>
            <person name="Brannstrom I.O."/>
            <person name="Guillou S."/>
            <person name="Cros-Aarteil S."/>
            <person name="Calhoun S."/>
            <person name="Haridas S."/>
            <person name="Kuo A."/>
            <person name="Mondo S."/>
            <person name="Pangilinan J."/>
            <person name="Riley R."/>
            <person name="Labutti K."/>
            <person name="Andreopoulos B."/>
            <person name="Lipzen A."/>
            <person name="Chen C."/>
            <person name="Yanf M."/>
            <person name="Daum C."/>
            <person name="Ng V."/>
            <person name="Clum A."/>
            <person name="Ohm R."/>
            <person name="Martin F."/>
            <person name="Silar P."/>
            <person name="Natvig D."/>
            <person name="Lalanne C."/>
            <person name="Gautier V."/>
            <person name="Ament-Velasquez S.L."/>
            <person name="Kruys A."/>
            <person name="Hutchinson M.I."/>
            <person name="Powell A.J."/>
            <person name="Barry K."/>
            <person name="Miller A.N."/>
            <person name="Grigoriev I.V."/>
            <person name="Debuchy R."/>
            <person name="Gladieux P."/>
            <person name="Thoren M.H."/>
            <person name="Johannesson H."/>
        </authorList>
    </citation>
    <scope>NUCLEOTIDE SEQUENCE</scope>
    <source>
        <strain evidence="2">CBS 532.94</strain>
    </source>
</reference>
<evidence type="ECO:0000256" key="1">
    <source>
        <dbReference type="SAM" id="MobiDB-lite"/>
    </source>
</evidence>
<gene>
    <name evidence="2" type="ORF">C8A03DRAFT_34172</name>
</gene>
<feature type="region of interest" description="Disordered" evidence="1">
    <location>
        <begin position="191"/>
        <end position="413"/>
    </location>
</feature>
<comment type="caution">
    <text evidence="2">The sequence shown here is derived from an EMBL/GenBank/DDBJ whole genome shotgun (WGS) entry which is preliminary data.</text>
</comment>
<feature type="compositionally biased region" description="Polar residues" evidence="1">
    <location>
        <begin position="350"/>
        <end position="376"/>
    </location>
</feature>
<dbReference type="EMBL" id="MU860119">
    <property type="protein sequence ID" value="KAK4237873.1"/>
    <property type="molecule type" value="Genomic_DNA"/>
</dbReference>
<feature type="compositionally biased region" description="Basic and acidic residues" evidence="1">
    <location>
        <begin position="335"/>
        <end position="348"/>
    </location>
</feature>
<accession>A0AAN7HBY4</accession>
<reference evidence="2" key="1">
    <citation type="journal article" date="2023" name="Mol. Phylogenet. Evol.">
        <title>Genome-scale phylogeny and comparative genomics of the fungal order Sordariales.</title>
        <authorList>
            <person name="Hensen N."/>
            <person name="Bonometti L."/>
            <person name="Westerberg I."/>
            <person name="Brannstrom I.O."/>
            <person name="Guillou S."/>
            <person name="Cros-Aarteil S."/>
            <person name="Calhoun S."/>
            <person name="Haridas S."/>
            <person name="Kuo A."/>
            <person name="Mondo S."/>
            <person name="Pangilinan J."/>
            <person name="Riley R."/>
            <person name="LaButti K."/>
            <person name="Andreopoulos B."/>
            <person name="Lipzen A."/>
            <person name="Chen C."/>
            <person name="Yan M."/>
            <person name="Daum C."/>
            <person name="Ng V."/>
            <person name="Clum A."/>
            <person name="Steindorff A."/>
            <person name="Ohm R.A."/>
            <person name="Martin F."/>
            <person name="Silar P."/>
            <person name="Natvig D.O."/>
            <person name="Lalanne C."/>
            <person name="Gautier V."/>
            <person name="Ament-Velasquez S.L."/>
            <person name="Kruys A."/>
            <person name="Hutchinson M.I."/>
            <person name="Powell A.J."/>
            <person name="Barry K."/>
            <person name="Miller A.N."/>
            <person name="Grigoriev I.V."/>
            <person name="Debuchy R."/>
            <person name="Gladieux P."/>
            <person name="Hiltunen Thoren M."/>
            <person name="Johannesson H."/>
        </authorList>
    </citation>
    <scope>NUCLEOTIDE SEQUENCE</scope>
    <source>
        <strain evidence="2">CBS 532.94</strain>
    </source>
</reference>
<feature type="region of interest" description="Disordered" evidence="1">
    <location>
        <begin position="51"/>
        <end position="73"/>
    </location>
</feature>
<organism evidence="2 3">
    <name type="scientific">Achaetomium macrosporum</name>
    <dbReference type="NCBI Taxonomy" id="79813"/>
    <lineage>
        <taxon>Eukaryota</taxon>
        <taxon>Fungi</taxon>
        <taxon>Dikarya</taxon>
        <taxon>Ascomycota</taxon>
        <taxon>Pezizomycotina</taxon>
        <taxon>Sordariomycetes</taxon>
        <taxon>Sordariomycetidae</taxon>
        <taxon>Sordariales</taxon>
        <taxon>Chaetomiaceae</taxon>
        <taxon>Achaetomium</taxon>
    </lineage>
</organism>
<dbReference type="Proteomes" id="UP001303760">
    <property type="component" value="Unassembled WGS sequence"/>
</dbReference>
<name>A0AAN7HBY4_9PEZI</name>
<keyword evidence="3" id="KW-1185">Reference proteome</keyword>
<evidence type="ECO:0000313" key="2">
    <source>
        <dbReference type="EMBL" id="KAK4237873.1"/>
    </source>
</evidence>
<dbReference type="AlphaFoldDB" id="A0AAN7HBY4"/>